<dbReference type="Proteomes" id="UP001175001">
    <property type="component" value="Unassembled WGS sequence"/>
</dbReference>
<evidence type="ECO:0000313" key="2">
    <source>
        <dbReference type="EMBL" id="KAK0642587.1"/>
    </source>
</evidence>
<proteinExistence type="predicted"/>
<accession>A0AA39XYD9</accession>
<name>A0AA39XYD9_9PEZI</name>
<sequence>MPGRKHYKPAGRPQYTNLSIKTVENTVLASALRDTQRRFDTFADHEPINDPNSWLNELAWSSEVKKFAWPDDIRPSPRDKIICALQASLNSYQSKGCDHFAFSDCLCIWDISKLCSQEKFFRSPTFGSAFCVQFSSFTPHVVKMGLVEGELGVFLKQDVCVPISQFLEVLRGVSPSFAPCYDTQLKFWESKVTDDKTKFNYSGLPRELRWMIIEHLGEDTDLWPYLYKRGDARSRYSCAEDARRMGPLTITPVQYQYVMNGIGIFSKGTHDELMLLKTSIRRNSFCFDRPANLVRFLDAVDESQLSNIRKIHLNFDHADFLSFFGANIQPGEKHYGRFAKALKTLSQLHLDTVWIEPKVSEDMTIKGYFPRPQEFGCHMKAVRYICGLITRNLQNAKKLKLCGSYFRRSWQGALDEMFFDAKRAEFISSKFYALKADKSNGEGPSGGAKVSKKRRKHNKSIVDAEHTPYDAAVDLPGTNEEEPGILWPCGCHDPCGPDHFNSSERPDKKAVEETGGEE</sequence>
<comment type="caution">
    <text evidence="2">The sequence shown here is derived from an EMBL/GenBank/DDBJ whole genome shotgun (WGS) entry which is preliminary data.</text>
</comment>
<dbReference type="AlphaFoldDB" id="A0AA39XYD9"/>
<feature type="region of interest" description="Disordered" evidence="1">
    <location>
        <begin position="439"/>
        <end position="463"/>
    </location>
</feature>
<reference evidence="2" key="1">
    <citation type="submission" date="2023-06" db="EMBL/GenBank/DDBJ databases">
        <title>Multi-omics analyses reveal the molecular pathogenesis toolkit of Lasiodiplodia hormozganensis, a cross-kingdom pathogen.</title>
        <authorList>
            <person name="Felix C."/>
            <person name="Meneses R."/>
            <person name="Goncalves M.F.M."/>
            <person name="Tilleman L."/>
            <person name="Duarte A.S."/>
            <person name="Jorrin-Novo J.V."/>
            <person name="Van De Peer Y."/>
            <person name="Deforce D."/>
            <person name="Van Nieuwerburgh F."/>
            <person name="Esteves A.C."/>
            <person name="Alves A."/>
        </authorList>
    </citation>
    <scope>NUCLEOTIDE SEQUENCE</scope>
    <source>
        <strain evidence="2">CBS 339.90</strain>
    </source>
</reference>
<feature type="compositionally biased region" description="Basic and acidic residues" evidence="1">
    <location>
        <begin position="501"/>
        <end position="512"/>
    </location>
</feature>
<feature type="region of interest" description="Disordered" evidence="1">
    <location>
        <begin position="498"/>
        <end position="518"/>
    </location>
</feature>
<organism evidence="2 3">
    <name type="scientific">Lasiodiplodia hormozganensis</name>
    <dbReference type="NCBI Taxonomy" id="869390"/>
    <lineage>
        <taxon>Eukaryota</taxon>
        <taxon>Fungi</taxon>
        <taxon>Dikarya</taxon>
        <taxon>Ascomycota</taxon>
        <taxon>Pezizomycotina</taxon>
        <taxon>Dothideomycetes</taxon>
        <taxon>Dothideomycetes incertae sedis</taxon>
        <taxon>Botryosphaeriales</taxon>
        <taxon>Botryosphaeriaceae</taxon>
        <taxon>Lasiodiplodia</taxon>
    </lineage>
</organism>
<evidence type="ECO:0000256" key="1">
    <source>
        <dbReference type="SAM" id="MobiDB-lite"/>
    </source>
</evidence>
<evidence type="ECO:0000313" key="3">
    <source>
        <dbReference type="Proteomes" id="UP001175001"/>
    </source>
</evidence>
<protein>
    <submittedName>
        <fullName evidence="2">Uncharacterized protein</fullName>
    </submittedName>
</protein>
<dbReference type="EMBL" id="JAUJDW010000071">
    <property type="protein sequence ID" value="KAK0642587.1"/>
    <property type="molecule type" value="Genomic_DNA"/>
</dbReference>
<feature type="compositionally biased region" description="Basic residues" evidence="1">
    <location>
        <begin position="450"/>
        <end position="459"/>
    </location>
</feature>
<gene>
    <name evidence="2" type="ORF">DIS24_g8911</name>
</gene>
<keyword evidence="3" id="KW-1185">Reference proteome</keyword>